<sequence>MDVLLGRWLSSVGLVCQGNFGPRRCLREPTPQSAFVATSSLASACQLGRLKFSQCVPHRRLKLVHVGFFFRPIRHVESASELVGHLIILIGCSATATCWYGKAFLLMQAQNGRATWPLAVECRFERQCWHGHAGGGLNADPKNVLKEVHSSKILAAMLTYVWPKDRPDLRARVAISLTLLAGAKVRSFIIPPLYLMAHLSFYTLLYKCNIQAVCILICCA</sequence>
<comment type="caution">
    <text evidence="1">The sequence shown here is derived from an EMBL/GenBank/DDBJ whole genome shotgun (WGS) entry which is preliminary data.</text>
</comment>
<keyword evidence="2" id="KW-1185">Reference proteome</keyword>
<dbReference type="GO" id="GO:0005524">
    <property type="term" value="F:ATP binding"/>
    <property type="evidence" value="ECO:0007669"/>
    <property type="project" value="UniProtKB-KW"/>
</dbReference>
<protein>
    <submittedName>
        <fullName evidence="1">ATP-binding cassette sub-family B member 7, mitochondrial</fullName>
    </submittedName>
</protein>
<keyword evidence="1" id="KW-0067">ATP-binding</keyword>
<dbReference type="Proteomes" id="UP000281406">
    <property type="component" value="Unassembled WGS sequence"/>
</dbReference>
<dbReference type="AlphaFoldDB" id="A0A3N0XER3"/>
<name>A0A3N0XER3_ANAGA</name>
<evidence type="ECO:0000313" key="1">
    <source>
        <dbReference type="EMBL" id="ROI15844.1"/>
    </source>
</evidence>
<evidence type="ECO:0000313" key="2">
    <source>
        <dbReference type="Proteomes" id="UP000281406"/>
    </source>
</evidence>
<dbReference type="EMBL" id="RJVU01078462">
    <property type="protein sequence ID" value="ROI15844.1"/>
    <property type="molecule type" value="Genomic_DNA"/>
</dbReference>
<gene>
    <name evidence="1" type="ORF">DPX16_21351</name>
</gene>
<organism evidence="1 2">
    <name type="scientific">Anabarilius grahami</name>
    <name type="common">Kanglang fish</name>
    <name type="synonym">Barilius grahami</name>
    <dbReference type="NCBI Taxonomy" id="495550"/>
    <lineage>
        <taxon>Eukaryota</taxon>
        <taxon>Metazoa</taxon>
        <taxon>Chordata</taxon>
        <taxon>Craniata</taxon>
        <taxon>Vertebrata</taxon>
        <taxon>Euteleostomi</taxon>
        <taxon>Actinopterygii</taxon>
        <taxon>Neopterygii</taxon>
        <taxon>Teleostei</taxon>
        <taxon>Ostariophysi</taxon>
        <taxon>Cypriniformes</taxon>
        <taxon>Xenocyprididae</taxon>
        <taxon>Xenocypridinae</taxon>
        <taxon>Xenocypridinae incertae sedis</taxon>
        <taxon>Anabarilius</taxon>
    </lineage>
</organism>
<proteinExistence type="predicted"/>
<dbReference type="OrthoDB" id="9950053at2759"/>
<keyword evidence="1" id="KW-0547">Nucleotide-binding</keyword>
<reference evidence="1 2" key="1">
    <citation type="submission" date="2018-10" db="EMBL/GenBank/DDBJ databases">
        <title>Genome assembly for a Yunnan-Guizhou Plateau 3E fish, Anabarilius grahami (Regan), and its evolutionary and genetic applications.</title>
        <authorList>
            <person name="Jiang W."/>
        </authorList>
    </citation>
    <scope>NUCLEOTIDE SEQUENCE [LARGE SCALE GENOMIC DNA]</scope>
    <source>
        <strain evidence="1">AG-KIZ</strain>
        <tissue evidence="1">Muscle</tissue>
    </source>
</reference>
<accession>A0A3N0XER3</accession>